<name>W4QF13_9BACI</name>
<dbReference type="AlphaFoldDB" id="W4QF13"/>
<comment type="catalytic activity">
    <reaction evidence="1">
        <text>ATP + protein L-histidine = ADP + protein N-phospho-L-histidine.</text>
        <dbReference type="EC" id="2.7.13.3"/>
    </reaction>
</comment>
<dbReference type="SUPFAM" id="SSF55874">
    <property type="entry name" value="ATPase domain of HSP90 chaperone/DNA topoisomerase II/histidine kinase"/>
    <property type="match status" value="1"/>
</dbReference>
<dbReference type="EC" id="2.7.13.3" evidence="2"/>
<keyword evidence="4" id="KW-0808">Transferase</keyword>
<keyword evidence="7" id="KW-0067">ATP-binding</keyword>
<keyword evidence="3" id="KW-0597">Phosphoprotein</keyword>
<dbReference type="SUPFAM" id="SSF47384">
    <property type="entry name" value="Homodimeric domain of signal transducing histidine kinase"/>
    <property type="match status" value="1"/>
</dbReference>
<dbReference type="GO" id="GO:0005524">
    <property type="term" value="F:ATP binding"/>
    <property type="evidence" value="ECO:0007669"/>
    <property type="project" value="UniProtKB-KW"/>
</dbReference>
<protein>
    <recommendedName>
        <fullName evidence="2">histidine kinase</fullName>
        <ecNumber evidence="2">2.7.13.3</ecNumber>
    </recommendedName>
</protein>
<keyword evidence="11" id="KW-1185">Reference proteome</keyword>
<proteinExistence type="predicted"/>
<dbReference type="Pfam" id="PF00512">
    <property type="entry name" value="HisKA"/>
    <property type="match status" value="1"/>
</dbReference>
<evidence type="ECO:0000313" key="11">
    <source>
        <dbReference type="Proteomes" id="UP000018895"/>
    </source>
</evidence>
<dbReference type="EMBL" id="BAUU01000013">
    <property type="protein sequence ID" value="GAE30700.1"/>
    <property type="molecule type" value="Genomic_DNA"/>
</dbReference>
<feature type="domain" description="Histidine kinase" evidence="9">
    <location>
        <begin position="146"/>
        <end position="351"/>
    </location>
</feature>
<dbReference type="PROSITE" id="PS50109">
    <property type="entry name" value="HIS_KIN"/>
    <property type="match status" value="1"/>
</dbReference>
<evidence type="ECO:0000256" key="6">
    <source>
        <dbReference type="ARBA" id="ARBA00022777"/>
    </source>
</evidence>
<dbReference type="InterPro" id="IPR036097">
    <property type="entry name" value="HisK_dim/P_sf"/>
</dbReference>
<evidence type="ECO:0000256" key="2">
    <source>
        <dbReference type="ARBA" id="ARBA00012438"/>
    </source>
</evidence>
<keyword evidence="5" id="KW-0547">Nucleotide-binding</keyword>
<dbReference type="SMART" id="SM00387">
    <property type="entry name" value="HATPase_c"/>
    <property type="match status" value="1"/>
</dbReference>
<evidence type="ECO:0000313" key="10">
    <source>
        <dbReference type="EMBL" id="GAE30700.1"/>
    </source>
</evidence>
<dbReference type="Gene3D" id="1.10.287.130">
    <property type="match status" value="1"/>
</dbReference>
<evidence type="ECO:0000256" key="5">
    <source>
        <dbReference type="ARBA" id="ARBA00022741"/>
    </source>
</evidence>
<dbReference type="CDD" id="cd00082">
    <property type="entry name" value="HisKA"/>
    <property type="match status" value="1"/>
</dbReference>
<dbReference type="STRING" id="1236971.JCM9152_2116"/>
<dbReference type="Pfam" id="PF02518">
    <property type="entry name" value="HATPase_c"/>
    <property type="match status" value="1"/>
</dbReference>
<evidence type="ECO:0000256" key="7">
    <source>
        <dbReference type="ARBA" id="ARBA00022840"/>
    </source>
</evidence>
<accession>W4QF13</accession>
<dbReference type="InterPro" id="IPR003594">
    <property type="entry name" value="HATPase_dom"/>
</dbReference>
<gene>
    <name evidence="10" type="ORF">JCM9152_2116</name>
</gene>
<dbReference type="RefSeq" id="WP_052015816.1">
    <property type="nucleotide sequence ID" value="NZ_BAUU01000013.1"/>
</dbReference>
<keyword evidence="8" id="KW-0902">Two-component regulatory system</keyword>
<reference evidence="10" key="1">
    <citation type="journal article" date="2014" name="Genome Announc.">
        <title>Draft Genome Sequences of Three Alkaliphilic Bacillus Strains, Bacillus wakoensis JCM 9140T, Bacillus akibai JCM 9157T, and Bacillus hemicellulosilyticus JCM 9152T.</title>
        <authorList>
            <person name="Yuki M."/>
            <person name="Oshima K."/>
            <person name="Suda W."/>
            <person name="Oshida Y."/>
            <person name="Kitamura K."/>
            <person name="Iida T."/>
            <person name="Hattori M."/>
            <person name="Ohkuma M."/>
        </authorList>
    </citation>
    <scope>NUCLEOTIDE SEQUENCE [LARGE SCALE GENOMIC DNA]</scope>
    <source>
        <strain evidence="10">JCM 9152</strain>
    </source>
</reference>
<dbReference type="PRINTS" id="PR00344">
    <property type="entry name" value="BCTRLSENSOR"/>
</dbReference>
<dbReference type="PANTHER" id="PTHR43065:SF34">
    <property type="entry name" value="SPORULATION KINASE A"/>
    <property type="match status" value="1"/>
</dbReference>
<keyword evidence="6 10" id="KW-0418">Kinase</keyword>
<dbReference type="InterPro" id="IPR005467">
    <property type="entry name" value="His_kinase_dom"/>
</dbReference>
<organism evidence="10 11">
    <name type="scientific">Halalkalibacter hemicellulosilyticusJCM 9152</name>
    <dbReference type="NCBI Taxonomy" id="1236971"/>
    <lineage>
        <taxon>Bacteria</taxon>
        <taxon>Bacillati</taxon>
        <taxon>Bacillota</taxon>
        <taxon>Bacilli</taxon>
        <taxon>Bacillales</taxon>
        <taxon>Bacillaceae</taxon>
        <taxon>Halalkalibacter</taxon>
    </lineage>
</organism>
<dbReference type="SMART" id="SM00388">
    <property type="entry name" value="HisKA"/>
    <property type="match status" value="1"/>
</dbReference>
<dbReference type="Gene3D" id="3.30.565.10">
    <property type="entry name" value="Histidine kinase-like ATPase, C-terminal domain"/>
    <property type="match status" value="1"/>
</dbReference>
<dbReference type="PANTHER" id="PTHR43065">
    <property type="entry name" value="SENSOR HISTIDINE KINASE"/>
    <property type="match status" value="1"/>
</dbReference>
<dbReference type="InterPro" id="IPR004358">
    <property type="entry name" value="Sig_transdc_His_kin-like_C"/>
</dbReference>
<evidence type="ECO:0000256" key="3">
    <source>
        <dbReference type="ARBA" id="ARBA00022553"/>
    </source>
</evidence>
<dbReference type="InterPro" id="IPR003661">
    <property type="entry name" value="HisK_dim/P_dom"/>
</dbReference>
<comment type="caution">
    <text evidence="10">The sequence shown here is derived from an EMBL/GenBank/DDBJ whole genome shotgun (WGS) entry which is preliminary data.</text>
</comment>
<evidence type="ECO:0000256" key="4">
    <source>
        <dbReference type="ARBA" id="ARBA00022679"/>
    </source>
</evidence>
<dbReference type="Proteomes" id="UP000018895">
    <property type="component" value="Unassembled WGS sequence"/>
</dbReference>
<evidence type="ECO:0000256" key="1">
    <source>
        <dbReference type="ARBA" id="ARBA00000085"/>
    </source>
</evidence>
<dbReference type="OrthoDB" id="9815750at2"/>
<dbReference type="GO" id="GO:0000155">
    <property type="term" value="F:phosphorelay sensor kinase activity"/>
    <property type="evidence" value="ECO:0007669"/>
    <property type="project" value="InterPro"/>
</dbReference>
<dbReference type="InterPro" id="IPR036890">
    <property type="entry name" value="HATPase_C_sf"/>
</dbReference>
<evidence type="ECO:0000259" key="9">
    <source>
        <dbReference type="PROSITE" id="PS50109"/>
    </source>
</evidence>
<sequence length="356" mass="40501">MDASQMNSIISIKKDHSNEKDYKLMEYLGIPYLEVNNQLYIVKCHDSVLESLRLEENNVVNKSLTEMELSHPIFSGMKTATKKVLLSGERVTVECELEENLYSVKALPYSMDRVIICIEDKSLQKQFQNLLTFHHQMEAVSHIAAGVAHELRNPLSVIKGFMQLSNLTNDYEKYYATILSELDRMNAIIEDFLSVSKKKSGRNIHSPLDIMQSLVEIMKSECLLHNVHLSYQFIETEVKVLVNESMIKQVMLNLLRNAIEAFGQEHVERRLHIQTTLNNEFYTISVEDNGKGIPEDVLAQIGRPFFTTKKSGTGIGVALCKKIVEDHGGSFQIKSTYNVGTTVTITLPTHMERESQ</sequence>
<evidence type="ECO:0000256" key="8">
    <source>
        <dbReference type="ARBA" id="ARBA00023012"/>
    </source>
</evidence>